<reference evidence="1 2" key="1">
    <citation type="submission" date="2013-12" db="EMBL/GenBank/DDBJ databases">
        <authorList>
            <person name="Stott M."/>
        </authorList>
    </citation>
    <scope>NUCLEOTIDE SEQUENCE [LARGE SCALE GENOMIC DNA]</scope>
    <source>
        <strain evidence="1 2">K22</strain>
    </source>
</reference>
<organism evidence="1 2">
    <name type="scientific">Pyrinomonas methylaliphatogenes</name>
    <dbReference type="NCBI Taxonomy" id="454194"/>
    <lineage>
        <taxon>Bacteria</taxon>
        <taxon>Pseudomonadati</taxon>
        <taxon>Acidobacteriota</taxon>
        <taxon>Blastocatellia</taxon>
        <taxon>Blastocatellales</taxon>
        <taxon>Pyrinomonadaceae</taxon>
        <taxon>Pyrinomonas</taxon>
    </lineage>
</organism>
<gene>
    <name evidence="1" type="ORF">PYK22_00263</name>
</gene>
<evidence type="ECO:0000313" key="1">
    <source>
        <dbReference type="EMBL" id="CDM64270.1"/>
    </source>
</evidence>
<reference evidence="1 2" key="2">
    <citation type="submission" date="2015-01" db="EMBL/GenBank/DDBJ databases">
        <title>Complete genome sequence of Pyrinomonas methylaliphatogenes type strain K22T.</title>
        <authorList>
            <person name="Lee K.C.Y."/>
            <person name="Power J.F."/>
            <person name="Dunfield P.F."/>
            <person name="Morgan X.C."/>
            <person name="Huttenhower C."/>
            <person name="Stott M.B."/>
        </authorList>
    </citation>
    <scope>NUCLEOTIDE SEQUENCE [LARGE SCALE GENOMIC DNA]</scope>
    <source>
        <strain evidence="1 2">K22</strain>
    </source>
</reference>
<name>A0A0B6WVV7_9BACT</name>
<dbReference type="RefSeq" id="WP_157770601.1">
    <property type="nucleotide sequence ID" value="NZ_CBXV010000001.1"/>
</dbReference>
<accession>A0A0B6WVV7</accession>
<dbReference type="Proteomes" id="UP000031518">
    <property type="component" value="Unassembled WGS sequence"/>
</dbReference>
<dbReference type="STRING" id="454194.PYK22_00263"/>
<dbReference type="EMBL" id="CBXV010000001">
    <property type="protein sequence ID" value="CDM64270.1"/>
    <property type="molecule type" value="Genomic_DNA"/>
</dbReference>
<proteinExistence type="predicted"/>
<sequence>MSCLYCGAKLVIPVERFARRPRLQRLEEWERGFNIGLLPQMLDGEKLADLVEWLGDAEGGVARILQSNRGLPFIRLSTSEERDLVCTKLKSLGLRFISLADDELLREPSRLRSLRFADLVCVGQDIAGRSFIIGWDSIRLIVKGRLYVRRIESVESKKGRRERETIDERELIFDHPALDLYDRTGRSWRIVASSFDFRCLGERMLLTAEGNFHLLSEAIRERASCAVYDDYDSVRRLLDDVWPPAEQKASIGWRRGGFLRINTASTTLLTNEAQLTRYGRWRYLLLEREGGPLNSS</sequence>
<dbReference type="AlphaFoldDB" id="A0A0B6WVV7"/>
<keyword evidence="2" id="KW-1185">Reference proteome</keyword>
<evidence type="ECO:0000313" key="2">
    <source>
        <dbReference type="Proteomes" id="UP000031518"/>
    </source>
</evidence>
<protein>
    <submittedName>
        <fullName evidence="1">Uncharacterized protein</fullName>
    </submittedName>
</protein>